<feature type="transmembrane region" description="Helical" evidence="2">
    <location>
        <begin position="392"/>
        <end position="410"/>
    </location>
</feature>
<keyword evidence="2" id="KW-0472">Membrane</keyword>
<evidence type="ECO:0000313" key="3">
    <source>
        <dbReference type="EMBL" id="GAA0160714.1"/>
    </source>
</evidence>
<dbReference type="PANTHER" id="PTHR34553:SF4">
    <property type="entry name" value="G1_S-SPECIFIC CYCLIN-E PROTEIN"/>
    <property type="match status" value="1"/>
</dbReference>
<sequence>MQESLDLMSNKDNDRCVFALTGLQIGDLQSYLSHLSVFLAPESKKLYILVDNQPWLSELASRPTLLWQLMITKSRLSPFANTRRRKDSDISEELEMTTNLKTGESEEMKKWFSLIDAATLSRSRALLPVKKLTKNLISNSKLHKTLYGFIVFEILWSDVRGLNYLNELQTDTSLAIEAKVMNRWEFDSIRQAIKCLTSWFQGTFNEQILLKEYLDSTTGSVFSEAQEKFPKTIATEDDGDSSSNICSEDGSPSYLNQRSKLYPSSEESTSNLLETPSPPVGPYKRRKFTSTETETDMFFGEGLSDSTGSPAHSIKSYDNEWEDIVSRQYKDVLILFRFEDRDLPFKLKDIIMSNLRLLTLLEAGLPSWVIFLQSYPGFCHIYRPWMCPLARALYVLISIVTVLIGFYDLYKNVPLLKATASRLFGPLFDWVEKWEMITRIRYLGTMLFLHNFQKEFQWFLVTTRTVRSFLKIIIQPMLGPLMEFLDVIYPLKSAFMELAESSISAIWTVIEFSCSLIGDLLETILLPIWSLLTFMWNTVISILYPIFWVLYAPIRLAFGTSSIATYIFTSLWDSVEYTRKCLSGLFRLSSQVSQVGSTVNSYEVSMWRSLWNDLFSQVFKALRAILNGFVAFFAACNRHRLSIYNHVLEFVRRLSIYRKRSRPPDSTPGGHTPEAIPKFASPCSSHLKVENQEDESPAMMFKKIR</sequence>
<evidence type="ECO:0000256" key="1">
    <source>
        <dbReference type="SAM" id="MobiDB-lite"/>
    </source>
</evidence>
<protein>
    <recommendedName>
        <fullName evidence="5">G1/S-specific cyclin-E protein</fullName>
    </recommendedName>
</protein>
<feature type="region of interest" description="Disordered" evidence="1">
    <location>
        <begin position="232"/>
        <end position="285"/>
    </location>
</feature>
<feature type="compositionally biased region" description="Low complexity" evidence="1">
    <location>
        <begin position="263"/>
        <end position="275"/>
    </location>
</feature>
<gene>
    <name evidence="3" type="ORF">LIER_17206</name>
</gene>
<reference evidence="3 4" key="1">
    <citation type="submission" date="2024-01" db="EMBL/GenBank/DDBJ databases">
        <title>The complete chloroplast genome sequence of Lithospermum erythrorhizon: insights into the phylogenetic relationship among Boraginaceae species and the maternal lineages of purple gromwells.</title>
        <authorList>
            <person name="Okada T."/>
            <person name="Watanabe K."/>
        </authorList>
    </citation>
    <scope>NUCLEOTIDE SEQUENCE [LARGE SCALE GENOMIC DNA]</scope>
</reference>
<dbReference type="EMBL" id="BAABME010003968">
    <property type="protein sequence ID" value="GAA0160714.1"/>
    <property type="molecule type" value="Genomic_DNA"/>
</dbReference>
<feature type="transmembrane region" description="Helical" evidence="2">
    <location>
        <begin position="355"/>
        <end position="372"/>
    </location>
</feature>
<evidence type="ECO:0008006" key="5">
    <source>
        <dbReference type="Google" id="ProtNLM"/>
    </source>
</evidence>
<organism evidence="3 4">
    <name type="scientific">Lithospermum erythrorhizon</name>
    <name type="common">Purple gromwell</name>
    <name type="synonym">Lithospermum officinale var. erythrorhizon</name>
    <dbReference type="NCBI Taxonomy" id="34254"/>
    <lineage>
        <taxon>Eukaryota</taxon>
        <taxon>Viridiplantae</taxon>
        <taxon>Streptophyta</taxon>
        <taxon>Embryophyta</taxon>
        <taxon>Tracheophyta</taxon>
        <taxon>Spermatophyta</taxon>
        <taxon>Magnoliopsida</taxon>
        <taxon>eudicotyledons</taxon>
        <taxon>Gunneridae</taxon>
        <taxon>Pentapetalae</taxon>
        <taxon>asterids</taxon>
        <taxon>lamiids</taxon>
        <taxon>Boraginales</taxon>
        <taxon>Boraginaceae</taxon>
        <taxon>Boraginoideae</taxon>
        <taxon>Lithospermeae</taxon>
        <taxon>Lithospermum</taxon>
    </lineage>
</organism>
<dbReference type="PANTHER" id="PTHR34553">
    <property type="entry name" value="OS05G0597400 PROTEIN"/>
    <property type="match status" value="1"/>
</dbReference>
<keyword evidence="4" id="KW-1185">Reference proteome</keyword>
<evidence type="ECO:0000256" key="2">
    <source>
        <dbReference type="SAM" id="Phobius"/>
    </source>
</evidence>
<dbReference type="Proteomes" id="UP001454036">
    <property type="component" value="Unassembled WGS sequence"/>
</dbReference>
<comment type="caution">
    <text evidence="3">The sequence shown here is derived from an EMBL/GenBank/DDBJ whole genome shotgun (WGS) entry which is preliminary data.</text>
</comment>
<keyword evidence="2" id="KW-0812">Transmembrane</keyword>
<keyword evidence="2" id="KW-1133">Transmembrane helix</keyword>
<evidence type="ECO:0000313" key="4">
    <source>
        <dbReference type="Proteomes" id="UP001454036"/>
    </source>
</evidence>
<feature type="transmembrane region" description="Helical" evidence="2">
    <location>
        <begin position="528"/>
        <end position="551"/>
    </location>
</feature>
<dbReference type="AlphaFoldDB" id="A0AAV3Q9F9"/>
<accession>A0AAV3Q9F9</accession>
<proteinExistence type="predicted"/>
<name>A0AAV3Q9F9_LITER</name>